<dbReference type="OrthoDB" id="1933275at2759"/>
<evidence type="ECO:0000256" key="2">
    <source>
        <dbReference type="SAM" id="MobiDB-lite"/>
    </source>
</evidence>
<sequence>MVEDVPSTPESSVADAPVEDVRVSTCCQVWKNKYSKAERGRVCLKQAVRLLEKGCDNIQAENLALKQACEEEQARTKVEKEGREKESALRVSLENEISVLKSEISNLKQKEVSVEDKIEEIKLLKASVSYRDKEISWLKELVEKEKKRADLEKKKAADASAHAATEKGKADEEHRLKQLEALRKEVSEAKSRLASEKSELDEVTKKLEEQKKKAVEERKLVELEMAKARELRKIAEETKKKAVDERKCADLEMAKVEKQRKVAKETKKKAVEERKHADLEMAEAAEQRKIAEENMKKAVEVRKQAEFEMAKAEEQRKIAEETKKSVDAKVEEQRKVVEATKKKAVEEKLHNNNLTKQLDEARRRNKELHKRLQELSCSRNVGDGPFDQPDRNTVTAKTKKTAQFKVLKEDAEKSRAVSGYLQLDGIEKEKTISERKQADSKMRKAEKKRKFVEENTKNTMKGEHCGDHLSKLLEDANLKINELQKQIHKLSSNKKMVGALVVSSNNGISAEVAEVKLLKKQLKFEKERVKHAKDVARLERSRSSLLQQELGCMKLELIKLLNRLDALDNCFSAPSEGIYEMEKAGDPASMQWKKLKNNLHGLKSSQTCFQTENQLLKTRYMDTTASNPLGETFRHDEHLLSVQGGNCCESITGINSNLESLVGGSNKRMLQSSAINSSTTSFSDRQLVGSQEGGVLSVTTSPTLAEENLNLQPTISSMSGEVTKNRCNENPAVVAENSVKSPSLGRVKGRVRKRNMILDTVECIDTLCCERKKLNLQLEDKLSVLQCMVQMDKPSEEAKPETPNMQDAYSTHRSHKRRKTSDEETLAMGQSCDGLQMKQMQGCSDHLCNRDTIDPKTMVGFEEVVSKNYMKLLDLDDAAEEECYRMAVERPVSPTLPEMKFPGIKSFEVDEFRPLQDENSERFPHENEIVASSVKFDVMNVDSSNQLQCNRVDSSPQLQHGNGSFGSFDILKCNENDFCSTLPAERAFLNHSQNSQVDVETSVGPSSGDGLVSIPSGTGSEIGSTIGSIPKFCVMFSNMKDDSSVTRIFCATKTLMVQCSLPAQTELVLHRISHALKLEKQLLPKEKVCVFFSVVLLNFCTATSKNCSMLRDFTRCLNLFAEHINEVMSDPEARSVVAECLDELFSLIQDFLIEGRVMYAKLSSETSVECDSRRHVIIDGSDVVFTHEAASADMLVASSIILGSICAAADHTGFLCEAAYNIFLMHRYDTSVVLVVVHVFAYMGGEKMFTLGDYSSTMTVLKSIVVFLENECAQVASRTHSLVADVLTQFHASVGCPFSKDALSVDNAVSLLFTKFQNYAQSGTMHQNLTANSSSPSIEDMNVSCCLDKCSLASKQSGSVVTGTVCDISDVLSLLELLACNMSWNWTCKKITVQLWSMLESSVHESLTVAIIILLGQLGRIGVDAIGYEDKEVENLRAKLHAFLLRETTISAGLPIQLATATALLGLVPVDFENAELPVMSGQFVPADVLRKWFPLLTEEQRATTIRLFKRID</sequence>
<gene>
    <name evidence="3" type="ORF">HRI_002993500</name>
</gene>
<feature type="region of interest" description="Disordered" evidence="2">
    <location>
        <begin position="257"/>
        <end position="280"/>
    </location>
</feature>
<dbReference type="Proteomes" id="UP001165190">
    <property type="component" value="Unassembled WGS sequence"/>
</dbReference>
<keyword evidence="1" id="KW-0175">Coiled coil</keyword>
<evidence type="ECO:0000313" key="3">
    <source>
        <dbReference type="EMBL" id="GMI93242.1"/>
    </source>
</evidence>
<organism evidence="3 4">
    <name type="scientific">Hibiscus trionum</name>
    <name type="common">Flower of an hour</name>
    <dbReference type="NCBI Taxonomy" id="183268"/>
    <lineage>
        <taxon>Eukaryota</taxon>
        <taxon>Viridiplantae</taxon>
        <taxon>Streptophyta</taxon>
        <taxon>Embryophyta</taxon>
        <taxon>Tracheophyta</taxon>
        <taxon>Spermatophyta</taxon>
        <taxon>Magnoliopsida</taxon>
        <taxon>eudicotyledons</taxon>
        <taxon>Gunneridae</taxon>
        <taxon>Pentapetalae</taxon>
        <taxon>rosids</taxon>
        <taxon>malvids</taxon>
        <taxon>Malvales</taxon>
        <taxon>Malvaceae</taxon>
        <taxon>Malvoideae</taxon>
        <taxon>Hibiscus</taxon>
    </lineage>
</organism>
<accession>A0A9W7M7Q0</accession>
<feature type="compositionally biased region" description="Basic and acidic residues" evidence="2">
    <location>
        <begin position="164"/>
        <end position="177"/>
    </location>
</feature>
<feature type="region of interest" description="Disordered" evidence="2">
    <location>
        <begin position="150"/>
        <end position="177"/>
    </location>
</feature>
<evidence type="ECO:0000313" key="4">
    <source>
        <dbReference type="Proteomes" id="UP001165190"/>
    </source>
</evidence>
<dbReference type="EMBL" id="BSYR01000025">
    <property type="protein sequence ID" value="GMI93242.1"/>
    <property type="molecule type" value="Genomic_DNA"/>
</dbReference>
<comment type="caution">
    <text evidence="3">The sequence shown here is derived from an EMBL/GenBank/DDBJ whole genome shotgun (WGS) entry which is preliminary data.</text>
</comment>
<dbReference type="PANTHER" id="PTHR35480:SF1">
    <property type="entry name" value="MATERNAL EFFECT EMBRYO ARREST 22"/>
    <property type="match status" value="1"/>
</dbReference>
<reference evidence="3" key="1">
    <citation type="submission" date="2023-05" db="EMBL/GenBank/DDBJ databases">
        <title>Genome and transcriptome analyses reveal genes involved in the formation of fine ridges on petal epidermal cells in Hibiscus trionum.</title>
        <authorList>
            <person name="Koshimizu S."/>
            <person name="Masuda S."/>
            <person name="Ishii T."/>
            <person name="Shirasu K."/>
            <person name="Hoshino A."/>
            <person name="Arita M."/>
        </authorList>
    </citation>
    <scope>NUCLEOTIDE SEQUENCE</scope>
    <source>
        <strain evidence="3">Hamamatsu line</strain>
    </source>
</reference>
<feature type="region of interest" description="Disordered" evidence="2">
    <location>
        <begin position="795"/>
        <end position="824"/>
    </location>
</feature>
<evidence type="ECO:0000256" key="1">
    <source>
        <dbReference type="SAM" id="Coils"/>
    </source>
</evidence>
<proteinExistence type="predicted"/>
<keyword evidence="4" id="KW-1185">Reference proteome</keyword>
<protein>
    <submittedName>
        <fullName evidence="3">MATERNAL EFFECT EMBRYO ARREST 22, EMBRYO DEFECTIVE 1611</fullName>
    </submittedName>
</protein>
<dbReference type="PANTHER" id="PTHR35480">
    <property type="entry name" value="MATERNAL EFFECT EMBRYO ARREST 22"/>
    <property type="match status" value="1"/>
</dbReference>
<name>A0A9W7M7Q0_HIBTR</name>
<feature type="coiled-coil region" evidence="1">
    <location>
        <begin position="428"/>
        <end position="535"/>
    </location>
</feature>